<feature type="transmembrane region" description="Helical" evidence="1">
    <location>
        <begin position="79"/>
        <end position="98"/>
    </location>
</feature>
<accession>A0ABX1G5P9</accession>
<dbReference type="Proteomes" id="UP000746595">
    <property type="component" value="Unassembled WGS sequence"/>
</dbReference>
<keyword evidence="1" id="KW-0812">Transmembrane</keyword>
<dbReference type="Pfam" id="PF25957">
    <property type="entry name" value="DUF7994"/>
    <property type="match status" value="1"/>
</dbReference>
<comment type="caution">
    <text evidence="2">The sequence shown here is derived from an EMBL/GenBank/DDBJ whole genome shotgun (WGS) entry which is preliminary data.</text>
</comment>
<evidence type="ECO:0000313" key="2">
    <source>
        <dbReference type="EMBL" id="NKG20970.1"/>
    </source>
</evidence>
<proteinExistence type="predicted"/>
<name>A0ABX1G5P9_9MICC</name>
<dbReference type="RefSeq" id="WP_168151780.1">
    <property type="nucleotide sequence ID" value="NZ_JAAWVT010000003.1"/>
</dbReference>
<protein>
    <submittedName>
        <fullName evidence="2">Uncharacterized protein</fullName>
    </submittedName>
</protein>
<reference evidence="2 3" key="1">
    <citation type="submission" date="2020-04" db="EMBL/GenBank/DDBJ databases">
        <title>Paeniglutamicibacter sp. ANT13_2, a novel actinomycete isolated from sediment in Antarctica.</title>
        <authorList>
            <person name="Sakdapetsiri C."/>
            <person name="Pinyakong O."/>
        </authorList>
    </citation>
    <scope>NUCLEOTIDE SEQUENCE [LARGE SCALE GENOMIC DNA]</scope>
    <source>
        <strain evidence="2 3">ANT13_2</strain>
    </source>
</reference>
<evidence type="ECO:0000313" key="3">
    <source>
        <dbReference type="Proteomes" id="UP000746595"/>
    </source>
</evidence>
<feature type="transmembrane region" description="Helical" evidence="1">
    <location>
        <begin position="110"/>
        <end position="129"/>
    </location>
</feature>
<organism evidence="2 3">
    <name type="scientific">Paeniglutamicibacter terrestris</name>
    <dbReference type="NCBI Taxonomy" id="2723403"/>
    <lineage>
        <taxon>Bacteria</taxon>
        <taxon>Bacillati</taxon>
        <taxon>Actinomycetota</taxon>
        <taxon>Actinomycetes</taxon>
        <taxon>Micrococcales</taxon>
        <taxon>Micrococcaceae</taxon>
        <taxon>Paeniglutamicibacter</taxon>
    </lineage>
</organism>
<dbReference type="InterPro" id="IPR058307">
    <property type="entry name" value="DUF7994"/>
</dbReference>
<evidence type="ECO:0000256" key="1">
    <source>
        <dbReference type="SAM" id="Phobius"/>
    </source>
</evidence>
<dbReference type="EMBL" id="JAAWVT010000003">
    <property type="protein sequence ID" value="NKG20970.1"/>
    <property type="molecule type" value="Genomic_DNA"/>
</dbReference>
<keyword evidence="3" id="KW-1185">Reference proteome</keyword>
<keyword evidence="1" id="KW-0472">Membrane</keyword>
<sequence length="134" mass="14582">MNESATNEALEIPRAPKRVFTPSDWMMLLGAPVALYVGGLAAAGGYTNGLILVGFAALAIVTLQVLREGRRNEPRVSEWTKFGAIATAVFGFVWSWSFLDHPLTPAMGQYVWPAVPVVVYLIFVAATFAPRTVR</sequence>
<keyword evidence="1" id="KW-1133">Transmembrane helix</keyword>
<gene>
    <name evidence="2" type="ORF">HED64_09675</name>
</gene>